<reference evidence="5" key="1">
    <citation type="submission" date="2020-11" db="EMBL/GenBank/DDBJ databases">
        <authorList>
            <consortium name="DOE Joint Genome Institute"/>
            <person name="Ahrendt S."/>
            <person name="Riley R."/>
            <person name="Andreopoulos W."/>
            <person name="LaButti K."/>
            <person name="Pangilinan J."/>
            <person name="Ruiz-duenas F.J."/>
            <person name="Barrasa J.M."/>
            <person name="Sanchez-Garcia M."/>
            <person name="Camarero S."/>
            <person name="Miyauchi S."/>
            <person name="Serrano A."/>
            <person name="Linde D."/>
            <person name="Babiker R."/>
            <person name="Drula E."/>
            <person name="Ayuso-Fernandez I."/>
            <person name="Pacheco R."/>
            <person name="Padilla G."/>
            <person name="Ferreira P."/>
            <person name="Barriuso J."/>
            <person name="Kellner H."/>
            <person name="Castanera R."/>
            <person name="Alfaro M."/>
            <person name="Ramirez L."/>
            <person name="Pisabarro A.G."/>
            <person name="Kuo A."/>
            <person name="Tritt A."/>
            <person name="Lipzen A."/>
            <person name="He G."/>
            <person name="Yan M."/>
            <person name="Ng V."/>
            <person name="Cullen D."/>
            <person name="Martin F."/>
            <person name="Rosso M.-N."/>
            <person name="Henrissat B."/>
            <person name="Hibbett D."/>
            <person name="Martinez A.T."/>
            <person name="Grigoriev I.V."/>
        </authorList>
    </citation>
    <scope>NUCLEOTIDE SEQUENCE</scope>
    <source>
        <strain evidence="5">AH 44721</strain>
    </source>
</reference>
<proteinExistence type="predicted"/>
<evidence type="ECO:0000256" key="4">
    <source>
        <dbReference type="SAM" id="MobiDB-lite"/>
    </source>
</evidence>
<dbReference type="PANTHER" id="PTHR13923:SF11">
    <property type="entry name" value="SECRETORY 31, ISOFORM D"/>
    <property type="match status" value="1"/>
</dbReference>
<dbReference type="PANTHER" id="PTHR13923">
    <property type="entry name" value="SEC31-RELATED PROTEIN"/>
    <property type="match status" value="1"/>
</dbReference>
<dbReference type="GO" id="GO:0090110">
    <property type="term" value="P:COPII-coated vesicle cargo loading"/>
    <property type="evidence" value="ECO:0007669"/>
    <property type="project" value="TreeGrafter"/>
</dbReference>
<sequence length="317" mass="33911">MTADKFADVIFLAVRGGPELLQRNQKAYFERRAGTGQAYFRLLQNIVSGDLGDISVTLRGPAMGQTPPPGPGQFNRAPPPPALPPHGGPGGPGGPHGQLLPPPHAPPSAGPFTPGPNTQPMQAPPPPSGPYAPQQRPGPSQPPQQQLHQQQHHQPPPPTPQQASGPPPPGGPAGAPPRTVSRSAAPARSQPLPPKYPVGDRSHIPDYAQPAFVSITAHLNRVKQTTPANQKRLVDDLERRINPLFDALNCETLSRPVVDQLVVLTRDQWLTCFFNLAMDAHDRPAAQAIHVELLTRGSQTDDIGLWMSGVKQLILTL</sequence>
<dbReference type="GO" id="GO:0030127">
    <property type="term" value="C:COPII vesicle coat"/>
    <property type="evidence" value="ECO:0007669"/>
    <property type="project" value="TreeGrafter"/>
</dbReference>
<dbReference type="Proteomes" id="UP000724874">
    <property type="component" value="Unassembled WGS sequence"/>
</dbReference>
<evidence type="ECO:0000256" key="2">
    <source>
        <dbReference type="ARBA" id="ARBA00022574"/>
    </source>
</evidence>
<dbReference type="AlphaFoldDB" id="A0A9P5THM0"/>
<keyword evidence="3" id="KW-0677">Repeat</keyword>
<dbReference type="GO" id="GO:0007029">
    <property type="term" value="P:endoplasmic reticulum organization"/>
    <property type="evidence" value="ECO:0007669"/>
    <property type="project" value="TreeGrafter"/>
</dbReference>
<protein>
    <submittedName>
        <fullName evidence="5">Uncharacterized protein</fullName>
    </submittedName>
</protein>
<dbReference type="Gene3D" id="1.25.40.980">
    <property type="match status" value="1"/>
</dbReference>
<accession>A0A9P5THM0</accession>
<feature type="compositionally biased region" description="Low complexity" evidence="4">
    <location>
        <begin position="131"/>
        <end position="153"/>
    </location>
</feature>
<dbReference type="EMBL" id="JADNYJ010000156">
    <property type="protein sequence ID" value="KAF8878681.1"/>
    <property type="molecule type" value="Genomic_DNA"/>
</dbReference>
<keyword evidence="1" id="KW-0813">Transport</keyword>
<gene>
    <name evidence="5" type="ORF">CPB84DRAFT_1751852</name>
</gene>
<feature type="compositionally biased region" description="Pro residues" evidence="4">
    <location>
        <begin position="100"/>
        <end position="109"/>
    </location>
</feature>
<dbReference type="GO" id="GO:0005198">
    <property type="term" value="F:structural molecule activity"/>
    <property type="evidence" value="ECO:0007669"/>
    <property type="project" value="TreeGrafter"/>
</dbReference>
<dbReference type="InterPro" id="IPR040251">
    <property type="entry name" value="SEC31-like"/>
</dbReference>
<feature type="region of interest" description="Disordered" evidence="4">
    <location>
        <begin position="58"/>
        <end position="203"/>
    </location>
</feature>
<dbReference type="GO" id="GO:0070971">
    <property type="term" value="C:endoplasmic reticulum exit site"/>
    <property type="evidence" value="ECO:0007669"/>
    <property type="project" value="TreeGrafter"/>
</dbReference>
<evidence type="ECO:0000313" key="6">
    <source>
        <dbReference type="Proteomes" id="UP000724874"/>
    </source>
</evidence>
<comment type="caution">
    <text evidence="5">The sequence shown here is derived from an EMBL/GenBank/DDBJ whole genome shotgun (WGS) entry which is preliminary data.</text>
</comment>
<evidence type="ECO:0000313" key="5">
    <source>
        <dbReference type="EMBL" id="KAF8878681.1"/>
    </source>
</evidence>
<evidence type="ECO:0000256" key="1">
    <source>
        <dbReference type="ARBA" id="ARBA00022448"/>
    </source>
</evidence>
<name>A0A9P5THM0_GYMJU</name>
<dbReference type="Gene3D" id="1.20.940.10">
    <property type="entry name" value="Functional domain of the splicing factor Prp18"/>
    <property type="match status" value="1"/>
</dbReference>
<evidence type="ECO:0000256" key="3">
    <source>
        <dbReference type="ARBA" id="ARBA00022737"/>
    </source>
</evidence>
<feature type="compositionally biased region" description="Pro residues" evidence="4">
    <location>
        <begin position="154"/>
        <end position="175"/>
    </location>
</feature>
<dbReference type="OrthoDB" id="542917at2759"/>
<organism evidence="5 6">
    <name type="scientific">Gymnopilus junonius</name>
    <name type="common">Spectacular rustgill mushroom</name>
    <name type="synonym">Gymnopilus spectabilis subsp. junonius</name>
    <dbReference type="NCBI Taxonomy" id="109634"/>
    <lineage>
        <taxon>Eukaryota</taxon>
        <taxon>Fungi</taxon>
        <taxon>Dikarya</taxon>
        <taxon>Basidiomycota</taxon>
        <taxon>Agaricomycotina</taxon>
        <taxon>Agaricomycetes</taxon>
        <taxon>Agaricomycetidae</taxon>
        <taxon>Agaricales</taxon>
        <taxon>Agaricineae</taxon>
        <taxon>Hymenogastraceae</taxon>
        <taxon>Gymnopilus</taxon>
    </lineage>
</organism>
<keyword evidence="2" id="KW-0853">WD repeat</keyword>
<keyword evidence="6" id="KW-1185">Reference proteome</keyword>
<feature type="compositionally biased region" description="Pro residues" evidence="4">
    <location>
        <begin position="66"/>
        <end position="87"/>
    </location>
</feature>